<organism evidence="7">
    <name type="scientific">Chromera velia CCMP2878</name>
    <dbReference type="NCBI Taxonomy" id="1169474"/>
    <lineage>
        <taxon>Eukaryota</taxon>
        <taxon>Sar</taxon>
        <taxon>Alveolata</taxon>
        <taxon>Colpodellida</taxon>
        <taxon>Chromeraceae</taxon>
        <taxon>Chromera</taxon>
    </lineage>
</organism>
<evidence type="ECO:0000313" key="7">
    <source>
        <dbReference type="EMBL" id="CEM52947.1"/>
    </source>
</evidence>
<gene>
    <name evidence="7" type="ORF">Cvel_11626</name>
</gene>
<dbReference type="Pfam" id="PF01753">
    <property type="entry name" value="zf-MYND"/>
    <property type="match status" value="1"/>
</dbReference>
<feature type="domain" description="MYND-type" evidence="6">
    <location>
        <begin position="473"/>
        <end position="517"/>
    </location>
</feature>
<evidence type="ECO:0000256" key="5">
    <source>
        <dbReference type="SAM" id="MobiDB-lite"/>
    </source>
</evidence>
<evidence type="ECO:0000256" key="4">
    <source>
        <dbReference type="PROSITE-ProRule" id="PRU00134"/>
    </source>
</evidence>
<dbReference type="VEuPathDB" id="CryptoDB:Cvel_11626"/>
<dbReference type="InterPro" id="IPR002893">
    <property type="entry name" value="Znf_MYND"/>
</dbReference>
<dbReference type="GO" id="GO:0008270">
    <property type="term" value="F:zinc ion binding"/>
    <property type="evidence" value="ECO:0007669"/>
    <property type="project" value="UniProtKB-KW"/>
</dbReference>
<dbReference type="PROSITE" id="PS50865">
    <property type="entry name" value="ZF_MYND_2"/>
    <property type="match status" value="1"/>
</dbReference>
<name>A0A0G4I794_9ALVE</name>
<feature type="compositionally biased region" description="Low complexity" evidence="5">
    <location>
        <begin position="16"/>
        <end position="25"/>
    </location>
</feature>
<proteinExistence type="predicted"/>
<accession>A0A0G4I794</accession>
<keyword evidence="3" id="KW-0862">Zinc</keyword>
<dbReference type="Gene3D" id="6.10.140.2220">
    <property type="match status" value="1"/>
</dbReference>
<feature type="region of interest" description="Disordered" evidence="5">
    <location>
        <begin position="1"/>
        <end position="25"/>
    </location>
</feature>
<evidence type="ECO:0000256" key="3">
    <source>
        <dbReference type="ARBA" id="ARBA00022833"/>
    </source>
</evidence>
<keyword evidence="2 4" id="KW-0863">Zinc-finger</keyword>
<evidence type="ECO:0000256" key="2">
    <source>
        <dbReference type="ARBA" id="ARBA00022771"/>
    </source>
</evidence>
<evidence type="ECO:0000259" key="6">
    <source>
        <dbReference type="PROSITE" id="PS50865"/>
    </source>
</evidence>
<dbReference type="AlphaFoldDB" id="A0A0G4I794"/>
<sequence>MPCHTLSPSTKKESASSDVSTSSSDRAVLSSPSVKAVSSLFWEMRRQMPEELRGVEFASVREAALDVAVHSNLCMRLWPGGAKEETETAQEGGALPSLQKWHRICRELAAFSETLRRVIFFLPREKGFRASMLLLLTPGFFRSALTFFSFFSSPSCDFKKPSPMLSCALSGAVILSTLMGRNEALRLLMWKSTDFKRALKLVVKKAPFSKKKPEESVAAVYCIECLLSSFHGTKAALSHETIRDFNYFKAPDAEEEEGQPLDFSHLLRAAVLSHRSKRNQEGRKWSSIAMKFQDIALRNQYHDAAQSAFASSDANGDALGLFDLAISDFDTNGNPPSNSSSLNLEERATAVRCTLPNPAVREFVSKRKRMILARLESMTKDISEVPGMIVSLQAWLHTHTEVLSRRRRKLQGLSRSRHDLEVNTRKLSLEALASECDPFNEIILDPQYGEKLENRTFHPSKVECRKRGPQPACVVCASRVPTFQFCSVCKLAVYCGKECQKKGWKTQDGILSHRQACHKLRKSVTDVAFQGVFVESQCFSKLS</sequence>
<dbReference type="PhylomeDB" id="A0A0G4I794"/>
<dbReference type="EMBL" id="CDMZ01005444">
    <property type="protein sequence ID" value="CEM52947.1"/>
    <property type="molecule type" value="Genomic_DNA"/>
</dbReference>
<reference evidence="7" key="1">
    <citation type="submission" date="2014-11" db="EMBL/GenBank/DDBJ databases">
        <authorList>
            <person name="Otto D Thomas"/>
            <person name="Naeem Raeece"/>
        </authorList>
    </citation>
    <scope>NUCLEOTIDE SEQUENCE</scope>
</reference>
<keyword evidence="1" id="KW-0479">Metal-binding</keyword>
<dbReference type="SUPFAM" id="SSF144232">
    <property type="entry name" value="HIT/MYND zinc finger-like"/>
    <property type="match status" value="1"/>
</dbReference>
<evidence type="ECO:0000256" key="1">
    <source>
        <dbReference type="ARBA" id="ARBA00022723"/>
    </source>
</evidence>
<protein>
    <recommendedName>
        <fullName evidence="6">MYND-type domain-containing protein</fullName>
    </recommendedName>
</protein>